<feature type="signal peptide" evidence="1">
    <location>
        <begin position="1"/>
        <end position="18"/>
    </location>
</feature>
<feature type="chain" id="PRO_5043753635" evidence="1">
    <location>
        <begin position="19"/>
        <end position="177"/>
    </location>
</feature>
<keyword evidence="1" id="KW-0732">Signal</keyword>
<dbReference type="AlphaFoldDB" id="A0AAV7HQD0"/>
<evidence type="ECO:0000313" key="3">
    <source>
        <dbReference type="Proteomes" id="UP000826195"/>
    </source>
</evidence>
<evidence type="ECO:0000256" key="1">
    <source>
        <dbReference type="SAM" id="SignalP"/>
    </source>
</evidence>
<dbReference type="SUPFAM" id="SSF51695">
    <property type="entry name" value="PLC-like phosphodiesterases"/>
    <property type="match status" value="1"/>
</dbReference>
<reference evidence="2 3" key="1">
    <citation type="journal article" date="2021" name="J. Hered.">
        <title>A chromosome-level genome assembly of the parasitoid wasp, Cotesia glomerata (Hymenoptera: Braconidae).</title>
        <authorList>
            <person name="Pinto B.J."/>
            <person name="Weis J.J."/>
            <person name="Gamble T."/>
            <person name="Ode P.J."/>
            <person name="Paul R."/>
            <person name="Zaspel J.M."/>
        </authorList>
    </citation>
    <scope>NUCLEOTIDE SEQUENCE [LARGE SCALE GENOMIC DNA]</scope>
    <source>
        <strain evidence="2">CgM1</strain>
    </source>
</reference>
<evidence type="ECO:0000313" key="2">
    <source>
        <dbReference type="EMBL" id="KAH0534270.1"/>
    </source>
</evidence>
<protein>
    <submittedName>
        <fullName evidence="2">Uncharacterized protein</fullName>
    </submittedName>
</protein>
<proteinExistence type="predicted"/>
<dbReference type="EMBL" id="JAHXZJ010002982">
    <property type="protein sequence ID" value="KAH0534270.1"/>
    <property type="molecule type" value="Genomic_DNA"/>
</dbReference>
<dbReference type="Gene3D" id="3.20.20.190">
    <property type="entry name" value="Phosphatidylinositol (PI) phosphodiesterase"/>
    <property type="match status" value="1"/>
</dbReference>
<dbReference type="InterPro" id="IPR017946">
    <property type="entry name" value="PLC-like_Pdiesterase_TIM-brl"/>
</dbReference>
<name>A0AAV7HQD0_COTGL</name>
<dbReference type="GO" id="GO:0008081">
    <property type="term" value="F:phosphoric diester hydrolase activity"/>
    <property type="evidence" value="ECO:0007669"/>
    <property type="project" value="InterPro"/>
</dbReference>
<sequence length="177" mass="20035">MKNIIILMVLIKVTTVYSCSSKSAPTCEEQKYKNYEERNTILTNLSSSLKMNRIAMIGTRQSMSFLCGNSQNKTQELDIMFQIKHGVRNFEDPIGVNRGKILLATYGRSFEGCAINLGTVCMIENSKATSVAEKWQNIVDFQEKCYLEHSNCFIYDLSVQIDKGIRANSKYRGCAVD</sequence>
<dbReference type="GO" id="GO:0006629">
    <property type="term" value="P:lipid metabolic process"/>
    <property type="evidence" value="ECO:0007669"/>
    <property type="project" value="InterPro"/>
</dbReference>
<comment type="caution">
    <text evidence="2">The sequence shown here is derived from an EMBL/GenBank/DDBJ whole genome shotgun (WGS) entry which is preliminary data.</text>
</comment>
<keyword evidence="3" id="KW-1185">Reference proteome</keyword>
<dbReference type="Proteomes" id="UP000826195">
    <property type="component" value="Unassembled WGS sequence"/>
</dbReference>
<organism evidence="2 3">
    <name type="scientific">Cotesia glomerata</name>
    <name type="common">Lepidopteran parasitic wasp</name>
    <name type="synonym">Apanteles glomeratus</name>
    <dbReference type="NCBI Taxonomy" id="32391"/>
    <lineage>
        <taxon>Eukaryota</taxon>
        <taxon>Metazoa</taxon>
        <taxon>Ecdysozoa</taxon>
        <taxon>Arthropoda</taxon>
        <taxon>Hexapoda</taxon>
        <taxon>Insecta</taxon>
        <taxon>Pterygota</taxon>
        <taxon>Neoptera</taxon>
        <taxon>Endopterygota</taxon>
        <taxon>Hymenoptera</taxon>
        <taxon>Apocrita</taxon>
        <taxon>Ichneumonoidea</taxon>
        <taxon>Braconidae</taxon>
        <taxon>Microgastrinae</taxon>
        <taxon>Cotesia</taxon>
    </lineage>
</organism>
<gene>
    <name evidence="2" type="ORF">KQX54_002385</name>
</gene>
<accession>A0AAV7HQD0</accession>